<feature type="compositionally biased region" description="Polar residues" evidence="1">
    <location>
        <begin position="93"/>
        <end position="105"/>
    </location>
</feature>
<evidence type="ECO:0000313" key="2">
    <source>
        <dbReference type="EMBL" id="OFC63584.1"/>
    </source>
</evidence>
<dbReference type="EMBL" id="LZYH01000028">
    <property type="protein sequence ID" value="OFC63584.1"/>
    <property type="molecule type" value="Genomic_DNA"/>
</dbReference>
<reference evidence="2 3" key="1">
    <citation type="submission" date="2016-06" db="EMBL/GenBank/DDBJ databases">
        <title>Gene turnover analysis identifies the evolutionary adaptation of the extremophile Acidithiobacillus caldus.</title>
        <authorList>
            <person name="Zhang X."/>
        </authorList>
    </citation>
    <scope>NUCLEOTIDE SEQUENCE [LARGE SCALE GENOMIC DNA]</scope>
    <source>
        <strain evidence="2 3">S1</strain>
    </source>
</reference>
<organism evidence="2 3">
    <name type="scientific">Acidithiobacillus caldus</name>
    <dbReference type="NCBI Taxonomy" id="33059"/>
    <lineage>
        <taxon>Bacteria</taxon>
        <taxon>Pseudomonadati</taxon>
        <taxon>Pseudomonadota</taxon>
        <taxon>Acidithiobacillia</taxon>
        <taxon>Acidithiobacillales</taxon>
        <taxon>Acidithiobacillaceae</taxon>
        <taxon>Acidithiobacillus</taxon>
    </lineage>
</organism>
<protein>
    <submittedName>
        <fullName evidence="2">Uncharacterized protein</fullName>
    </submittedName>
</protein>
<feature type="region of interest" description="Disordered" evidence="1">
    <location>
        <begin position="83"/>
        <end position="105"/>
    </location>
</feature>
<dbReference type="AlphaFoldDB" id="A0A1E7Z4C3"/>
<sequence length="105" mass="12360">MSKPLYLPSLSPEKPTREQWLRAYREWFEHYLSMTKPDYIGEDWAHRMVEAAIGYRWRQCYGEIGQKHFSNLRDAFNKERLRDSIPSRLPAGNDSTAQQSLLAGL</sequence>
<evidence type="ECO:0000256" key="1">
    <source>
        <dbReference type="SAM" id="MobiDB-lite"/>
    </source>
</evidence>
<name>A0A1E7Z4C3_9PROT</name>
<evidence type="ECO:0000313" key="3">
    <source>
        <dbReference type="Proteomes" id="UP000175707"/>
    </source>
</evidence>
<accession>A0A1E7Z4C3</accession>
<comment type="caution">
    <text evidence="2">The sequence shown here is derived from an EMBL/GenBank/DDBJ whole genome shotgun (WGS) entry which is preliminary data.</text>
</comment>
<proteinExistence type="predicted"/>
<dbReference type="Proteomes" id="UP000175707">
    <property type="component" value="Unassembled WGS sequence"/>
</dbReference>
<gene>
    <name evidence="2" type="ORF">BAE30_00300</name>
</gene>